<evidence type="ECO:0000256" key="3">
    <source>
        <dbReference type="ARBA" id="ARBA00023136"/>
    </source>
</evidence>
<dbReference type="STRING" id="1111728.GCA_000427805_02114"/>
<dbReference type="InterPro" id="IPR008816">
    <property type="entry name" value="Gly_zipper_2TM_dom"/>
</dbReference>
<feature type="domain" description="Glycine zipper 2TM" evidence="7">
    <location>
        <begin position="62"/>
        <end position="102"/>
    </location>
</feature>
<evidence type="ECO:0000256" key="6">
    <source>
        <dbReference type="SAM" id="SignalP"/>
    </source>
</evidence>
<dbReference type="EMBL" id="CAADJA010000002">
    <property type="protein sequence ID" value="VFS47610.1"/>
    <property type="molecule type" value="Genomic_DNA"/>
</dbReference>
<evidence type="ECO:0000256" key="2">
    <source>
        <dbReference type="ARBA" id="ARBA00022729"/>
    </source>
</evidence>
<reference evidence="9 11" key="3">
    <citation type="submission" date="2019-03" db="EMBL/GenBank/DDBJ databases">
        <authorList>
            <consortium name="Pathogen Informatics"/>
        </authorList>
    </citation>
    <scope>NUCLEOTIDE SEQUENCE [LARGE SCALE GENOMIC DNA]</scope>
    <source>
        <strain evidence="9 11">NCTC12282</strain>
    </source>
</reference>
<dbReference type="Proteomes" id="UP000373449">
    <property type="component" value="Unassembled WGS sequence"/>
</dbReference>
<evidence type="ECO:0000256" key="1">
    <source>
        <dbReference type="ARBA" id="ARBA00004459"/>
    </source>
</evidence>
<gene>
    <name evidence="9" type="primary">slyB_1</name>
    <name evidence="8" type="ORF">CRN84_08515</name>
    <name evidence="9" type="ORF">NCTC12282_02548</name>
</gene>
<dbReference type="InterPro" id="IPR051407">
    <property type="entry name" value="Bact_OM_lipoprot/Surf_antigen"/>
</dbReference>
<name>A0A2C6DJH4_9GAMM</name>
<dbReference type="RefSeq" id="WP_029094840.1">
    <property type="nucleotide sequence ID" value="NZ_BRLG01000007.1"/>
</dbReference>
<dbReference type="PANTHER" id="PTHR35603">
    <property type="match status" value="1"/>
</dbReference>
<keyword evidence="3" id="KW-0472">Membrane</keyword>
<keyword evidence="4" id="KW-0564">Palmitate</keyword>
<organism evidence="8 10">
    <name type="scientific">Budvicia aquatica</name>
    <dbReference type="NCBI Taxonomy" id="82979"/>
    <lineage>
        <taxon>Bacteria</taxon>
        <taxon>Pseudomonadati</taxon>
        <taxon>Pseudomonadota</taxon>
        <taxon>Gammaproteobacteria</taxon>
        <taxon>Enterobacterales</taxon>
        <taxon>Budviciaceae</taxon>
        <taxon>Budvicia</taxon>
    </lineage>
</organism>
<proteinExistence type="predicted"/>
<accession>A0A2C6DJH4</accession>
<evidence type="ECO:0000313" key="10">
    <source>
        <dbReference type="Proteomes" id="UP000224974"/>
    </source>
</evidence>
<protein>
    <submittedName>
        <fullName evidence="8">Glycine zipper 2TM domain-containing protein</fullName>
    </submittedName>
    <submittedName>
        <fullName evidence="9">Outer membrane lipoprotein slyB</fullName>
    </submittedName>
</protein>
<feature type="chain" id="PRO_5033756632" evidence="6">
    <location>
        <begin position="26"/>
        <end position="157"/>
    </location>
</feature>
<evidence type="ECO:0000313" key="8">
    <source>
        <dbReference type="EMBL" id="PHI29367.1"/>
    </source>
</evidence>
<feature type="signal peptide" evidence="6">
    <location>
        <begin position="1"/>
        <end position="25"/>
    </location>
</feature>
<dbReference type="Pfam" id="PF05433">
    <property type="entry name" value="Rick_17kDa_Anti"/>
    <property type="match status" value="1"/>
</dbReference>
<evidence type="ECO:0000256" key="4">
    <source>
        <dbReference type="ARBA" id="ARBA00023139"/>
    </source>
</evidence>
<reference evidence="8" key="2">
    <citation type="submission" date="2017-09" db="EMBL/GenBank/DDBJ databases">
        <title>FDA dAtabase for Regulatory Grade micrObial Sequences (FDA-ARGOS): Supporting development and validation of Infectious Disease Dx tests.</title>
        <authorList>
            <person name="Minogue T."/>
            <person name="Wolcott M."/>
            <person name="Wasieloski L."/>
            <person name="Aguilar W."/>
            <person name="Moore D."/>
            <person name="Tallon L.J."/>
            <person name="Sadzewicz L."/>
            <person name="Ott S."/>
            <person name="Zhao X."/>
            <person name="Nagaraj S."/>
            <person name="Vavikolanu K."/>
            <person name="Aluvathingal J."/>
            <person name="Nadendla S."/>
            <person name="Sichtig H."/>
        </authorList>
    </citation>
    <scope>NUCLEOTIDE SEQUENCE</scope>
    <source>
        <strain evidence="8">FDAARGOS_387</strain>
    </source>
</reference>
<dbReference type="EMBL" id="PDDX01000001">
    <property type="protein sequence ID" value="PHI29367.1"/>
    <property type="molecule type" value="Genomic_DNA"/>
</dbReference>
<dbReference type="PROSITE" id="PS51257">
    <property type="entry name" value="PROKAR_LIPOPROTEIN"/>
    <property type="match status" value="1"/>
</dbReference>
<dbReference type="AlphaFoldDB" id="A0A2C6DJH4"/>
<comment type="subcellular location">
    <subcellularLocation>
        <location evidence="1">Cell outer membrane</location>
        <topology evidence="1">Lipid-anchor</topology>
    </subcellularLocation>
</comment>
<dbReference type="Proteomes" id="UP000224974">
    <property type="component" value="Unassembled WGS sequence"/>
</dbReference>
<evidence type="ECO:0000259" key="7">
    <source>
        <dbReference type="Pfam" id="PF05433"/>
    </source>
</evidence>
<evidence type="ECO:0000313" key="11">
    <source>
        <dbReference type="Proteomes" id="UP000373449"/>
    </source>
</evidence>
<evidence type="ECO:0000313" key="9">
    <source>
        <dbReference type="EMBL" id="VFS47610.1"/>
    </source>
</evidence>
<keyword evidence="5 9" id="KW-0449">Lipoprotein</keyword>
<dbReference type="PANTHER" id="PTHR35603:SF1">
    <property type="entry name" value="OUTER MEMBRANE LIPOPROTEIN SLYB"/>
    <property type="match status" value="1"/>
</dbReference>
<keyword evidence="2 6" id="KW-0732">Signal</keyword>
<keyword evidence="10" id="KW-1185">Reference proteome</keyword>
<dbReference type="OrthoDB" id="5298161at2"/>
<sequence>MKQNIILSLFIVTALVGCTNNSALSGNTVSASQAQRMQTVTYGTILSTQPVTIQGGDDNNALGAIGGAVLGGFVGNAVGGGSGRNIATAGGAIAGGMAGQGVQSSMNRANGVQLEIRRDDGNVIAVVQAVGSTQFFTGQRVMIANSGSTVTVSPTNM</sequence>
<evidence type="ECO:0000256" key="5">
    <source>
        <dbReference type="ARBA" id="ARBA00023288"/>
    </source>
</evidence>
<reference evidence="10" key="1">
    <citation type="submission" date="2017-09" db="EMBL/GenBank/DDBJ databases">
        <title>FDA dAtabase for Regulatory Grade micrObial Sequences (FDA-ARGOS): Supporting development and validation of Infectious Disease Dx tests.</title>
        <authorList>
            <person name="Minogue T."/>
            <person name="Wolcott M."/>
            <person name="Wasieloski L."/>
            <person name="Aguilar W."/>
            <person name="Moore D."/>
            <person name="Tallon L."/>
            <person name="Sadzewicz L."/>
            <person name="Ott S."/>
            <person name="Zhao X."/>
            <person name="Nagaraj S."/>
            <person name="Vavikolanu K."/>
            <person name="Aluvathingal J."/>
            <person name="Nadendla S."/>
            <person name="Sichtig H."/>
        </authorList>
    </citation>
    <scope>NUCLEOTIDE SEQUENCE [LARGE SCALE GENOMIC DNA]</scope>
    <source>
        <strain evidence="10">FDAARGOS_387</strain>
    </source>
</reference>
<dbReference type="GO" id="GO:0009279">
    <property type="term" value="C:cell outer membrane"/>
    <property type="evidence" value="ECO:0007669"/>
    <property type="project" value="UniProtKB-SubCell"/>
</dbReference>